<gene>
    <name evidence="3" type="ORF">F1C12_06560</name>
</gene>
<evidence type="ECO:0000256" key="1">
    <source>
        <dbReference type="SAM" id="MobiDB-lite"/>
    </source>
</evidence>
<proteinExistence type="predicted"/>
<reference evidence="4" key="1">
    <citation type="submission" date="2019-09" db="EMBL/GenBank/DDBJ databases">
        <title>Antimicrobial potential of Antarctic Bacteria.</title>
        <authorList>
            <person name="Benaud N."/>
            <person name="Edwards R.J."/>
            <person name="Ferrari B.C."/>
        </authorList>
    </citation>
    <scope>NUCLEOTIDE SEQUENCE [LARGE SCALE GENOMIC DNA]</scope>
    <source>
        <strain evidence="4">INR9</strain>
    </source>
</reference>
<evidence type="ECO:0000313" key="4">
    <source>
        <dbReference type="Proteomes" id="UP000515511"/>
    </source>
</evidence>
<dbReference type="AlphaFoldDB" id="A0A7G6Y8K3"/>
<sequence>MSDQRDQPTEVLAGEQPAGAATVPPRRRRPRWLKTVLWIVIPVVVVVLLLVVADAVTRAVAEQRVATEIEKNLPDTVKADVTVHIGGFSVLAQFLEGSFSDVDLVAPHATVNGAPLSAAIHATGVPTDFSKPIQSATGTLSISQDSLNKLVTIPGAKGDITLGDGVLGYDGTIDLLGLPVDYTVSATAKANGSTVLLTPGKASVSAGAGNVSITKLIQALTASGPFPLCAAQYLPDGVQVSDIRVTPNRATVTLTASNFVMDEKFLHSKGSCS</sequence>
<feature type="transmembrane region" description="Helical" evidence="2">
    <location>
        <begin position="36"/>
        <end position="56"/>
    </location>
</feature>
<protein>
    <submittedName>
        <fullName evidence="3">DUF2993 domain-containing protein</fullName>
    </submittedName>
</protein>
<dbReference type="EMBL" id="CP043641">
    <property type="protein sequence ID" value="QNE34818.1"/>
    <property type="molecule type" value="Genomic_DNA"/>
</dbReference>
<dbReference type="RefSeq" id="WP_185277989.1">
    <property type="nucleotide sequence ID" value="NZ_CP043641.1"/>
</dbReference>
<accession>A0A7G6Y8K3</accession>
<evidence type="ECO:0000256" key="2">
    <source>
        <dbReference type="SAM" id="Phobius"/>
    </source>
</evidence>
<keyword evidence="2" id="KW-1133">Transmembrane helix</keyword>
<dbReference type="KEGG" id="lse:F1C12_06560"/>
<keyword evidence="2" id="KW-0472">Membrane</keyword>
<keyword evidence="2" id="KW-0812">Transmembrane</keyword>
<feature type="region of interest" description="Disordered" evidence="1">
    <location>
        <begin position="1"/>
        <end position="25"/>
    </location>
</feature>
<evidence type="ECO:0000313" key="3">
    <source>
        <dbReference type="EMBL" id="QNE34818.1"/>
    </source>
</evidence>
<dbReference type="Pfam" id="PF11209">
    <property type="entry name" value="LmeA"/>
    <property type="match status" value="1"/>
</dbReference>
<organism evidence="3 4">
    <name type="scientific">Leifsonia shinshuensis</name>
    <dbReference type="NCBI Taxonomy" id="150026"/>
    <lineage>
        <taxon>Bacteria</taxon>
        <taxon>Bacillati</taxon>
        <taxon>Actinomycetota</taxon>
        <taxon>Actinomycetes</taxon>
        <taxon>Micrococcales</taxon>
        <taxon>Microbacteriaceae</taxon>
        <taxon>Leifsonia</taxon>
    </lineage>
</organism>
<name>A0A7G6Y8K3_9MICO</name>
<dbReference type="Proteomes" id="UP000515511">
    <property type="component" value="Chromosome"/>
</dbReference>
<dbReference type="InterPro" id="IPR021373">
    <property type="entry name" value="DUF2993"/>
</dbReference>